<dbReference type="Pfam" id="PF13505">
    <property type="entry name" value="OMP_b-brl"/>
    <property type="match status" value="1"/>
</dbReference>
<feature type="signal peptide" evidence="6">
    <location>
        <begin position="1"/>
        <end position="23"/>
    </location>
</feature>
<evidence type="ECO:0000256" key="2">
    <source>
        <dbReference type="ARBA" id="ARBA00022729"/>
    </source>
</evidence>
<dbReference type="InterPro" id="IPR051692">
    <property type="entry name" value="OMP-like"/>
</dbReference>
<protein>
    <recommendedName>
        <fullName evidence="7">Outer membrane protein beta-barrel domain-containing protein</fullName>
    </recommendedName>
</protein>
<evidence type="ECO:0000256" key="5">
    <source>
        <dbReference type="ARBA" id="ARBA00038306"/>
    </source>
</evidence>
<dbReference type="Proteomes" id="UP000241158">
    <property type="component" value="Unassembled WGS sequence"/>
</dbReference>
<dbReference type="PANTHER" id="PTHR34001">
    <property type="entry name" value="BLL7405 PROTEIN"/>
    <property type="match status" value="1"/>
</dbReference>
<comment type="subcellular location">
    <subcellularLocation>
        <location evidence="1">Cell outer membrane</location>
    </subcellularLocation>
</comment>
<dbReference type="OrthoDB" id="9815357at2"/>
<accession>A0A2P7AWK0</accession>
<proteinExistence type="inferred from homology"/>
<dbReference type="Gene3D" id="2.40.160.20">
    <property type="match status" value="1"/>
</dbReference>
<dbReference type="InterPro" id="IPR011250">
    <property type="entry name" value="OMP/PagP_B-barrel"/>
</dbReference>
<dbReference type="EMBL" id="PGGN01000002">
    <property type="protein sequence ID" value="PSH58580.1"/>
    <property type="molecule type" value="Genomic_DNA"/>
</dbReference>
<reference evidence="9" key="1">
    <citation type="submission" date="2017-11" db="EMBL/GenBank/DDBJ databases">
        <authorList>
            <person name="Kuznetsova I."/>
            <person name="Sazanova A."/>
            <person name="Chirak E."/>
            <person name="Safronova V."/>
            <person name="Willems A."/>
        </authorList>
    </citation>
    <scope>NUCLEOTIDE SEQUENCE [LARGE SCALE GENOMIC DNA]</scope>
    <source>
        <strain evidence="9">PEPV15</strain>
    </source>
</reference>
<keyword evidence="3" id="KW-0472">Membrane</keyword>
<keyword evidence="2 6" id="KW-0732">Signal</keyword>
<feature type="chain" id="PRO_5015150017" description="Outer membrane protein beta-barrel domain-containing protein" evidence="6">
    <location>
        <begin position="24"/>
        <end position="214"/>
    </location>
</feature>
<evidence type="ECO:0000256" key="3">
    <source>
        <dbReference type="ARBA" id="ARBA00023136"/>
    </source>
</evidence>
<dbReference type="PANTHER" id="PTHR34001:SF3">
    <property type="entry name" value="BLL7405 PROTEIN"/>
    <property type="match status" value="1"/>
</dbReference>
<comment type="similarity">
    <text evidence="5">Belongs to the Omp25/RopB family.</text>
</comment>
<organism evidence="8 9">
    <name type="scientific">Phyllobacterium endophyticum</name>
    <dbReference type="NCBI Taxonomy" id="1149773"/>
    <lineage>
        <taxon>Bacteria</taxon>
        <taxon>Pseudomonadati</taxon>
        <taxon>Pseudomonadota</taxon>
        <taxon>Alphaproteobacteria</taxon>
        <taxon>Hyphomicrobiales</taxon>
        <taxon>Phyllobacteriaceae</taxon>
        <taxon>Phyllobacterium</taxon>
    </lineage>
</organism>
<sequence length="214" mass="22256">MRTLKTTILASAAVLTLSAPSFAADAVLEQPPAPAPIEAPAAADWSGAYLGAYGGYGWNKHKTDDDGNINADGFQGGAYGGYNLQNGQFVYGAEADLGYNGGDETRNGIKAKQGVEGSVRARAGIALDPVLLYGTGGLAVTNSKLSSDLGSDSNTRIGWTVGAGAEAKITQNIVGRVEYRYSDYGKKDFDLGGLDDVSSKLTTNEVRLGVGYKF</sequence>
<evidence type="ECO:0000256" key="6">
    <source>
        <dbReference type="SAM" id="SignalP"/>
    </source>
</evidence>
<dbReference type="GO" id="GO:0009279">
    <property type="term" value="C:cell outer membrane"/>
    <property type="evidence" value="ECO:0007669"/>
    <property type="project" value="UniProtKB-SubCell"/>
</dbReference>
<evidence type="ECO:0000313" key="9">
    <source>
        <dbReference type="Proteomes" id="UP000241158"/>
    </source>
</evidence>
<evidence type="ECO:0000259" key="7">
    <source>
        <dbReference type="Pfam" id="PF13505"/>
    </source>
</evidence>
<dbReference type="SUPFAM" id="SSF56925">
    <property type="entry name" value="OMPA-like"/>
    <property type="match status" value="1"/>
</dbReference>
<evidence type="ECO:0000256" key="1">
    <source>
        <dbReference type="ARBA" id="ARBA00004442"/>
    </source>
</evidence>
<comment type="caution">
    <text evidence="8">The sequence shown here is derived from an EMBL/GenBank/DDBJ whole genome shotgun (WGS) entry which is preliminary data.</text>
</comment>
<gene>
    <name evidence="8" type="ORF">CU100_13460</name>
</gene>
<dbReference type="InterPro" id="IPR027385">
    <property type="entry name" value="Beta-barrel_OMP"/>
</dbReference>
<name>A0A2P7AWK0_9HYPH</name>
<evidence type="ECO:0000313" key="8">
    <source>
        <dbReference type="EMBL" id="PSH58580.1"/>
    </source>
</evidence>
<dbReference type="RefSeq" id="WP_106717026.1">
    <property type="nucleotide sequence ID" value="NZ_JACHXT010000001.1"/>
</dbReference>
<evidence type="ECO:0000256" key="4">
    <source>
        <dbReference type="ARBA" id="ARBA00023237"/>
    </source>
</evidence>
<keyword evidence="4" id="KW-0998">Cell outer membrane</keyword>
<dbReference type="AlphaFoldDB" id="A0A2P7AWK0"/>
<keyword evidence="9" id="KW-1185">Reference proteome</keyword>
<feature type="domain" description="Outer membrane protein beta-barrel" evidence="7">
    <location>
        <begin position="37"/>
        <end position="214"/>
    </location>
</feature>